<evidence type="ECO:0000313" key="1">
    <source>
        <dbReference type="EMBL" id="MDI1486666.1"/>
    </source>
</evidence>
<organism evidence="1 2">
    <name type="scientific">Ramalina farinacea</name>
    <dbReference type="NCBI Taxonomy" id="258253"/>
    <lineage>
        <taxon>Eukaryota</taxon>
        <taxon>Fungi</taxon>
        <taxon>Dikarya</taxon>
        <taxon>Ascomycota</taxon>
        <taxon>Pezizomycotina</taxon>
        <taxon>Lecanoromycetes</taxon>
        <taxon>OSLEUM clade</taxon>
        <taxon>Lecanoromycetidae</taxon>
        <taxon>Lecanorales</taxon>
        <taxon>Lecanorineae</taxon>
        <taxon>Ramalinaceae</taxon>
        <taxon>Ramalina</taxon>
    </lineage>
</organism>
<name>A0AA43QHI8_9LECA</name>
<proteinExistence type="predicted"/>
<accession>A0AA43QHI8</accession>
<sequence length="260" mass="27873">MHRHFYRDQFYGPLLNSEAAMRILFIGCLSLLSSILTLAATVPGNSGLTLESPPSTNTPDPPFCLRNDPVCPRPLLIDCNGLLRLLTLNPDSARSLREFVSRPPEAAYEWQVPSTFTSGSCRVTLAMVPGELLELSSFAEIAEKATPLTNCLGATTPQYYGGYNIAGIADALMILMHGVPNGNAILSQGGGTANHTGADVTSRAANDEVWCRKIDEGRIYTFDELTQALNAVNGSLPAPGTGGVAPVGRVDVTKKRRRNL</sequence>
<reference evidence="1" key="1">
    <citation type="journal article" date="2023" name="Genome Biol. Evol.">
        <title>First Whole Genome Sequence and Flow Cytometry Genome Size Data for the Lichen-Forming Fungus Ramalina farinacea (Ascomycota).</title>
        <authorList>
            <person name="Llewellyn T."/>
            <person name="Mian S."/>
            <person name="Hill R."/>
            <person name="Leitch I.J."/>
            <person name="Gaya E."/>
        </authorList>
    </citation>
    <scope>NUCLEOTIDE SEQUENCE</scope>
    <source>
        <strain evidence="1">LIQ254RAFAR</strain>
    </source>
</reference>
<comment type="caution">
    <text evidence="1">The sequence shown here is derived from an EMBL/GenBank/DDBJ whole genome shotgun (WGS) entry which is preliminary data.</text>
</comment>
<evidence type="ECO:0000313" key="2">
    <source>
        <dbReference type="Proteomes" id="UP001161017"/>
    </source>
</evidence>
<protein>
    <submittedName>
        <fullName evidence="1">Uncharacterized protein</fullName>
    </submittedName>
</protein>
<dbReference type="EMBL" id="JAPUFD010000004">
    <property type="protein sequence ID" value="MDI1486666.1"/>
    <property type="molecule type" value="Genomic_DNA"/>
</dbReference>
<dbReference type="AlphaFoldDB" id="A0AA43QHI8"/>
<keyword evidence="2" id="KW-1185">Reference proteome</keyword>
<dbReference type="Proteomes" id="UP001161017">
    <property type="component" value="Unassembled WGS sequence"/>
</dbReference>
<gene>
    <name evidence="1" type="ORF">OHK93_005926</name>
</gene>